<dbReference type="InterPro" id="IPR036388">
    <property type="entry name" value="WH-like_DNA-bd_sf"/>
</dbReference>
<protein>
    <recommendedName>
        <fullName evidence="6">DNA-directed RNA polymerase III subunit RPC6</fullName>
        <shortName evidence="6">RNA polymerase III subunit C6</shortName>
    </recommendedName>
</protein>
<dbReference type="InterPro" id="IPR036390">
    <property type="entry name" value="WH_DNA-bd_sf"/>
</dbReference>
<evidence type="ECO:0000256" key="6">
    <source>
        <dbReference type="PIRNR" id="PIRNR028763"/>
    </source>
</evidence>
<evidence type="ECO:0000256" key="5">
    <source>
        <dbReference type="ARBA" id="ARBA00023242"/>
    </source>
</evidence>
<evidence type="ECO:0000256" key="2">
    <source>
        <dbReference type="ARBA" id="ARBA00011038"/>
    </source>
</evidence>
<accession>A0A060RZM3</accession>
<dbReference type="Pfam" id="PF05158">
    <property type="entry name" value="RNA_pol_Rpc34"/>
    <property type="match status" value="1"/>
</dbReference>
<keyword evidence="7" id="KW-0812">Transmembrane</keyword>
<keyword evidence="7" id="KW-1133">Transmembrane helix</keyword>
<evidence type="ECO:0000313" key="8">
    <source>
        <dbReference type="EMBL" id="CDO66693.1"/>
    </source>
</evidence>
<keyword evidence="9" id="KW-1185">Reference proteome</keyword>
<dbReference type="PIRSF" id="PIRSF028763">
    <property type="entry name" value="RNA_pol_Rpc34"/>
    <property type="match status" value="1"/>
</dbReference>
<proteinExistence type="inferred from homology"/>
<evidence type="ECO:0000313" key="9">
    <source>
        <dbReference type="Proteomes" id="UP000027581"/>
    </source>
</evidence>
<evidence type="ECO:0000256" key="1">
    <source>
        <dbReference type="ARBA" id="ARBA00004123"/>
    </source>
</evidence>
<dbReference type="PANTHER" id="PTHR12780">
    <property type="entry name" value="RNA POLYMERASE III DNA DIRECTED , 39KD SUBUNIT-RELATED"/>
    <property type="match status" value="1"/>
</dbReference>
<dbReference type="GO" id="GO:0005666">
    <property type="term" value="C:RNA polymerase III complex"/>
    <property type="evidence" value="ECO:0007669"/>
    <property type="project" value="UniProtKB-UniRule"/>
</dbReference>
<gene>
    <name evidence="8" type="ORF">PRCDC_1420700</name>
</gene>
<dbReference type="GO" id="GO:0006383">
    <property type="term" value="P:transcription by RNA polymerase III"/>
    <property type="evidence" value="ECO:0007669"/>
    <property type="project" value="UniProtKB-UniRule"/>
</dbReference>
<keyword evidence="7" id="KW-0472">Membrane</keyword>
<dbReference type="AlphaFoldDB" id="A0A060RZM3"/>
<reference evidence="8" key="2">
    <citation type="submission" date="2014-05" db="EMBL/GenBank/DDBJ databases">
        <title>The genome sequences of chimpanzee malaria parasites reveal the path to human adaptation.</title>
        <authorList>
            <person name="Otto T.D."/>
            <person name="Rayner J.C."/>
            <person name="Boehme U."/>
            <person name="Pain A."/>
            <person name="Spottiswoode N."/>
            <person name="Sanders M."/>
            <person name="Quail M."/>
            <person name="Ollomo B."/>
            <person name="Renaud F."/>
            <person name="Thomas A.W."/>
            <person name="Prugnolle F."/>
            <person name="Conway D.J."/>
            <person name="Newbold C."/>
            <person name="Berriman M."/>
        </authorList>
    </citation>
    <scope>NUCLEOTIDE SEQUENCE [LARGE SCALE GENOMIC DNA]</scope>
    <source>
        <strain evidence="8">CDC</strain>
    </source>
</reference>
<keyword evidence="4 6" id="KW-0804">Transcription</keyword>
<dbReference type="Gene3D" id="1.10.10.10">
    <property type="entry name" value="Winged helix-like DNA-binding domain superfamily/Winged helix DNA-binding domain"/>
    <property type="match status" value="1"/>
</dbReference>
<keyword evidence="5 6" id="KW-0539">Nucleus</keyword>
<name>A0A060RZM3_PLARE</name>
<keyword evidence="8" id="KW-0548">Nucleotidyltransferase</keyword>
<evidence type="ECO:0000256" key="7">
    <source>
        <dbReference type="SAM" id="Phobius"/>
    </source>
</evidence>
<dbReference type="VEuPathDB" id="PlasmoDB:PRG01_1421200"/>
<dbReference type="InterPro" id="IPR016049">
    <property type="entry name" value="RNA_pol_Rpc34-like"/>
</dbReference>
<keyword evidence="8" id="KW-0808">Transferase</keyword>
<keyword evidence="3 6" id="KW-0240">DNA-directed RNA polymerase</keyword>
<dbReference type="SUPFAM" id="SSF46785">
    <property type="entry name" value="Winged helix' DNA-binding domain"/>
    <property type="match status" value="1"/>
</dbReference>
<dbReference type="Proteomes" id="UP000027581">
    <property type="component" value="Unassembled WGS sequence"/>
</dbReference>
<feature type="transmembrane region" description="Helical" evidence="7">
    <location>
        <begin position="281"/>
        <end position="306"/>
    </location>
</feature>
<comment type="similarity">
    <text evidence="2 6">Belongs to the eukaryotic RPC34/RPC39 RNA polymerase subunit family.</text>
</comment>
<dbReference type="InterPro" id="IPR007832">
    <property type="entry name" value="RNA_pol_Rpc34"/>
</dbReference>
<feature type="transmembrane region" description="Helical" evidence="7">
    <location>
        <begin position="312"/>
        <end position="330"/>
    </location>
</feature>
<sequence>MNNINKQLVKDIYQIGLEHKEAISIDSLEEIYEKKKKGKLKRNEIVYALNILENARACSIKNENNTIITRMRNEQVTKKLKELSDIDFLIFTKVENSQNNGIWTADLRKQTKLLIHQVQKGVKLLCENKLIKQVNNIHVKNRKMYILYDLEASEKVIGGSFYTDGEFNKKVVDYIRENICFYLYNNNNSSVPSVINYIKKLNNSVDYFSENDIYRVIKTLSYEERINIYKSNNDEELIYYYNNEKKNFLYNFPCFSCNLFNKCNSDINTTINPRSCMYLNFYLNLEVTNVYVCMYVYISIFIFYIVSTTLNIFHNYLFYYQTVSIYYFIFTE</sequence>
<dbReference type="EMBL" id="HG810775">
    <property type="protein sequence ID" value="CDO66693.1"/>
    <property type="molecule type" value="Genomic_DNA"/>
</dbReference>
<dbReference type="VEuPathDB" id="PlasmoDB:PRCDC_1420700"/>
<comment type="subcellular location">
    <subcellularLocation>
        <location evidence="1 6">Nucleus</location>
    </subcellularLocation>
</comment>
<organism evidence="8 9">
    <name type="scientific">Plasmodium reichenowi</name>
    <dbReference type="NCBI Taxonomy" id="5854"/>
    <lineage>
        <taxon>Eukaryota</taxon>
        <taxon>Sar</taxon>
        <taxon>Alveolata</taxon>
        <taxon>Apicomplexa</taxon>
        <taxon>Aconoidasida</taxon>
        <taxon>Haemosporida</taxon>
        <taxon>Plasmodiidae</taxon>
        <taxon>Plasmodium</taxon>
        <taxon>Plasmodium (Laverania)</taxon>
    </lineage>
</organism>
<comment type="function">
    <text evidence="6">DNA-dependent RNA polymerase catalyzes the transcription of DNA into RNA using the four ribonucleoside triphosphates as substrates. Specific peripheric component of RNA polymerase III which synthesizes small RNAs, such as 5S rRNA and tRNAs.</text>
</comment>
<dbReference type="PhylomeDB" id="A0A060RZM3"/>
<reference evidence="8" key="1">
    <citation type="submission" date="2014-01" db="EMBL/GenBank/DDBJ databases">
        <authorList>
            <person name="Aslett M."/>
        </authorList>
    </citation>
    <scope>NUCLEOTIDE SEQUENCE</scope>
    <source>
        <strain evidence="8">CDC</strain>
    </source>
</reference>
<dbReference type="GO" id="GO:0016779">
    <property type="term" value="F:nucleotidyltransferase activity"/>
    <property type="evidence" value="ECO:0007669"/>
    <property type="project" value="UniProtKB-KW"/>
</dbReference>
<evidence type="ECO:0000256" key="4">
    <source>
        <dbReference type="ARBA" id="ARBA00023163"/>
    </source>
</evidence>
<evidence type="ECO:0000256" key="3">
    <source>
        <dbReference type="ARBA" id="ARBA00022478"/>
    </source>
</evidence>